<feature type="domain" description="Transposase DDE" evidence="1">
    <location>
        <begin position="5"/>
        <end position="52"/>
    </location>
</feature>
<organism evidence="2 3">
    <name type="scientific">Candidatus Enterovibrio altilux</name>
    <dbReference type="NCBI Taxonomy" id="1927128"/>
    <lineage>
        <taxon>Bacteria</taxon>
        <taxon>Pseudomonadati</taxon>
        <taxon>Pseudomonadota</taxon>
        <taxon>Gammaproteobacteria</taxon>
        <taxon>Vibrionales</taxon>
        <taxon>Vibrionaceae</taxon>
        <taxon>Enterovibrio</taxon>
    </lineage>
</organism>
<reference evidence="3" key="1">
    <citation type="submission" date="2017-04" db="EMBL/GenBank/DDBJ databases">
        <title>Genome evolution of the luminous symbionts of deep sea anglerfish.</title>
        <authorList>
            <person name="Hendry T.A."/>
        </authorList>
    </citation>
    <scope>NUCLEOTIDE SEQUENCE [LARGE SCALE GENOMIC DNA]</scope>
</reference>
<keyword evidence="3" id="KW-1185">Reference proteome</keyword>
<evidence type="ECO:0000313" key="3">
    <source>
        <dbReference type="Proteomes" id="UP000218160"/>
    </source>
</evidence>
<dbReference type="InterPro" id="IPR053172">
    <property type="entry name" value="Tn903_transposase"/>
</dbReference>
<evidence type="ECO:0000313" key="2">
    <source>
        <dbReference type="EMBL" id="ATF10522.1"/>
    </source>
</evidence>
<sequence length="77" mass="8538">MVKYILSMPLSCPHYSCISKQAKTINVTFKTKNKGSIQNLAIGSTGLTVYGKVLLNLLKTTRRKINEISADDAYDTK</sequence>
<gene>
    <name evidence="2" type="ORF">BTN50_2114</name>
</gene>
<proteinExistence type="predicted"/>
<dbReference type="InterPro" id="IPR025668">
    <property type="entry name" value="Tnp_DDE_dom"/>
</dbReference>
<evidence type="ECO:0000259" key="1">
    <source>
        <dbReference type="Pfam" id="PF13737"/>
    </source>
</evidence>
<dbReference type="Proteomes" id="UP000218160">
    <property type="component" value="Chromosome 2"/>
</dbReference>
<dbReference type="Pfam" id="PF13737">
    <property type="entry name" value="DDE_Tnp_1_5"/>
    <property type="match status" value="1"/>
</dbReference>
<dbReference type="PANTHER" id="PTHR34631">
    <property type="match status" value="1"/>
</dbReference>
<protein>
    <submittedName>
        <fullName evidence="2">Mobile element protein</fullName>
    </submittedName>
</protein>
<dbReference type="KEGG" id="elux:BTN50_2114"/>
<accession>A0A291BBY6</accession>
<name>A0A291BBY6_9GAMM</name>
<dbReference type="PANTHER" id="PTHR34631:SF3">
    <property type="entry name" value="ISSOD12 TRANSPOSASE TNPA_ISSOD12"/>
    <property type="match status" value="1"/>
</dbReference>
<dbReference type="EMBL" id="CP020663">
    <property type="protein sequence ID" value="ATF10522.1"/>
    <property type="molecule type" value="Genomic_DNA"/>
</dbReference>
<dbReference type="AlphaFoldDB" id="A0A291BBY6"/>